<dbReference type="EMBL" id="BK015488">
    <property type="protein sequence ID" value="DAE09455.1"/>
    <property type="molecule type" value="Genomic_DNA"/>
</dbReference>
<evidence type="ECO:0000313" key="1">
    <source>
        <dbReference type="EMBL" id="DAE09455.1"/>
    </source>
</evidence>
<accession>A0A8S5PQN2</accession>
<sequence>MFITKIIAPSTGQHKKGTKTMTFNNAKNLHNEDEVTIKETGEHMCVLDAYVNPNNPKQVLIECDDGNTYIHHEIK</sequence>
<reference evidence="1" key="1">
    <citation type="journal article" date="2021" name="Proc. Natl. Acad. Sci. U.S.A.">
        <title>A Catalog of Tens of Thousands of Viruses from Human Metagenomes Reveals Hidden Associations with Chronic Diseases.</title>
        <authorList>
            <person name="Tisza M.J."/>
            <person name="Buck C.B."/>
        </authorList>
    </citation>
    <scope>NUCLEOTIDE SEQUENCE</scope>
    <source>
        <strain evidence="1">Ct96x5</strain>
    </source>
</reference>
<organism evidence="1">
    <name type="scientific">Siphoviridae sp. ct96x5</name>
    <dbReference type="NCBI Taxonomy" id="2825367"/>
    <lineage>
        <taxon>Viruses</taxon>
        <taxon>Duplodnaviria</taxon>
        <taxon>Heunggongvirae</taxon>
        <taxon>Uroviricota</taxon>
        <taxon>Caudoviricetes</taxon>
    </lineage>
</organism>
<protein>
    <submittedName>
        <fullName evidence="1">Uncharacterized protein</fullName>
    </submittedName>
</protein>
<proteinExistence type="predicted"/>
<name>A0A8S5PQN2_9CAUD</name>